<evidence type="ECO:0000313" key="4">
    <source>
        <dbReference type="Proteomes" id="UP000588017"/>
    </source>
</evidence>
<dbReference type="InterPro" id="IPR037185">
    <property type="entry name" value="EmrE-like"/>
</dbReference>
<feature type="transmembrane region" description="Helical" evidence="1">
    <location>
        <begin position="277"/>
        <end position="295"/>
    </location>
</feature>
<dbReference type="PANTHER" id="PTHR22911:SF135">
    <property type="entry name" value="BLR4310 PROTEIN"/>
    <property type="match status" value="1"/>
</dbReference>
<name>A0A841KD12_9HYPH</name>
<organism evidence="3 4">
    <name type="scientific">Chelatococcus composti</name>
    <dbReference type="NCBI Taxonomy" id="1743235"/>
    <lineage>
        <taxon>Bacteria</taxon>
        <taxon>Pseudomonadati</taxon>
        <taxon>Pseudomonadota</taxon>
        <taxon>Alphaproteobacteria</taxon>
        <taxon>Hyphomicrobiales</taxon>
        <taxon>Chelatococcaceae</taxon>
        <taxon>Chelatococcus</taxon>
    </lineage>
</organism>
<feature type="transmembrane region" description="Helical" evidence="1">
    <location>
        <begin position="195"/>
        <end position="217"/>
    </location>
</feature>
<feature type="transmembrane region" description="Helical" evidence="1">
    <location>
        <begin position="252"/>
        <end position="271"/>
    </location>
</feature>
<sequence>MSATPAREDDAAAARAAPSGNALLGISLMMLGIFMFSVNDVLGKWLVATFTVAQVLLIRSFAALVVLVPFVWREGLGNILALPKPGLQLIRVVCATLEVVFFYWAVIGLPLADVVTYYLAGPIYVTALSALFLREKVGWRRWTAVFVGFVGVLIALRPSAVTFDIHALVALLGSIFFALLMITTRHLRGTSDTALVFWQTLGALAFGIVFSPFGWVPPTAGDFALLSLLGVVALAAHVCVTRALKHASASVLAPYQYMLIVWAVVLGYLVFGDIPDAAMLTGAAIIIAAGLFIFLREQALQRRR</sequence>
<feature type="transmembrane region" description="Helical" evidence="1">
    <location>
        <begin position="21"/>
        <end position="39"/>
    </location>
</feature>
<feature type="transmembrane region" description="Helical" evidence="1">
    <location>
        <begin position="115"/>
        <end position="133"/>
    </location>
</feature>
<dbReference type="PANTHER" id="PTHR22911">
    <property type="entry name" value="ACYL-MALONYL CONDENSING ENZYME-RELATED"/>
    <property type="match status" value="1"/>
</dbReference>
<dbReference type="Pfam" id="PF00892">
    <property type="entry name" value="EamA"/>
    <property type="match status" value="2"/>
</dbReference>
<comment type="caution">
    <text evidence="3">The sequence shown here is derived from an EMBL/GenBank/DDBJ whole genome shotgun (WGS) entry which is preliminary data.</text>
</comment>
<keyword evidence="1" id="KW-1133">Transmembrane helix</keyword>
<dbReference type="EMBL" id="JACHEH010000006">
    <property type="protein sequence ID" value="MBB6169252.1"/>
    <property type="molecule type" value="Genomic_DNA"/>
</dbReference>
<feature type="transmembrane region" description="Helical" evidence="1">
    <location>
        <begin position="89"/>
        <end position="109"/>
    </location>
</feature>
<keyword evidence="1" id="KW-0812">Transmembrane</keyword>
<dbReference type="RefSeq" id="WP_183335563.1">
    <property type="nucleotide sequence ID" value="NZ_BMHX01000006.1"/>
</dbReference>
<dbReference type="InterPro" id="IPR000620">
    <property type="entry name" value="EamA_dom"/>
</dbReference>
<dbReference type="Proteomes" id="UP000588017">
    <property type="component" value="Unassembled WGS sequence"/>
</dbReference>
<reference evidence="3 4" key="1">
    <citation type="submission" date="2020-08" db="EMBL/GenBank/DDBJ databases">
        <title>Genomic Encyclopedia of Type Strains, Phase IV (KMG-IV): sequencing the most valuable type-strain genomes for metagenomic binning, comparative biology and taxonomic classification.</title>
        <authorList>
            <person name="Goeker M."/>
        </authorList>
    </citation>
    <scope>NUCLEOTIDE SEQUENCE [LARGE SCALE GENOMIC DNA]</scope>
    <source>
        <strain evidence="3 4">DSM 101465</strain>
    </source>
</reference>
<keyword evidence="4" id="KW-1185">Reference proteome</keyword>
<feature type="transmembrane region" description="Helical" evidence="1">
    <location>
        <begin position="223"/>
        <end position="240"/>
    </location>
</feature>
<feature type="transmembrane region" description="Helical" evidence="1">
    <location>
        <begin position="165"/>
        <end position="183"/>
    </location>
</feature>
<feature type="transmembrane region" description="Helical" evidence="1">
    <location>
        <begin position="142"/>
        <end position="159"/>
    </location>
</feature>
<feature type="domain" description="EamA" evidence="2">
    <location>
        <begin position="24"/>
        <end position="156"/>
    </location>
</feature>
<dbReference type="AlphaFoldDB" id="A0A841KD12"/>
<accession>A0A841KD12</accession>
<gene>
    <name evidence="3" type="ORF">HNQ73_002889</name>
</gene>
<proteinExistence type="predicted"/>
<dbReference type="SUPFAM" id="SSF103481">
    <property type="entry name" value="Multidrug resistance efflux transporter EmrE"/>
    <property type="match status" value="2"/>
</dbReference>
<evidence type="ECO:0000313" key="3">
    <source>
        <dbReference type="EMBL" id="MBB6169252.1"/>
    </source>
</evidence>
<evidence type="ECO:0000259" key="2">
    <source>
        <dbReference type="Pfam" id="PF00892"/>
    </source>
</evidence>
<feature type="domain" description="EamA" evidence="2">
    <location>
        <begin position="167"/>
        <end position="294"/>
    </location>
</feature>
<keyword evidence="1" id="KW-0472">Membrane</keyword>
<feature type="transmembrane region" description="Helical" evidence="1">
    <location>
        <begin position="45"/>
        <end position="68"/>
    </location>
</feature>
<evidence type="ECO:0000256" key="1">
    <source>
        <dbReference type="SAM" id="Phobius"/>
    </source>
</evidence>
<protein>
    <submittedName>
        <fullName evidence="3">Drug/metabolite transporter (DMT)-like permease</fullName>
    </submittedName>
</protein>
<dbReference type="GO" id="GO:0016020">
    <property type="term" value="C:membrane"/>
    <property type="evidence" value="ECO:0007669"/>
    <property type="project" value="InterPro"/>
</dbReference>